<dbReference type="Proteomes" id="UP000284706">
    <property type="component" value="Unassembled WGS sequence"/>
</dbReference>
<protein>
    <submittedName>
        <fullName evidence="1">Uncharacterized protein</fullName>
    </submittedName>
</protein>
<comment type="caution">
    <text evidence="1">The sequence shown here is derived from an EMBL/GenBank/DDBJ whole genome shotgun (WGS) entry which is preliminary data.</text>
</comment>
<dbReference type="AlphaFoldDB" id="A0A409VPJ1"/>
<gene>
    <name evidence="1" type="ORF">CVT26_005780</name>
</gene>
<evidence type="ECO:0000313" key="2">
    <source>
        <dbReference type="Proteomes" id="UP000284706"/>
    </source>
</evidence>
<sequence length="184" mass="19861">MRHILGTGSAATWLLDLQRQPDRLAMSRMRSPSTPQGSISSSECPSYVQVVAHVATYSLSDEDGAEDRRAAMFREPSYSISSDRHHMLHWTLSSSRLLFLHMASAAGGDGSELAPFPPDTQPRVTSLTAILSTPLGAISLEANNQGVHCHDPYHGPMVLCRISTVDAGSMTDSEVNSKNAQNAL</sequence>
<dbReference type="InParanoid" id="A0A409VPJ1"/>
<accession>A0A409VPJ1</accession>
<keyword evidence="2" id="KW-1185">Reference proteome</keyword>
<proteinExistence type="predicted"/>
<dbReference type="EMBL" id="NHYE01005601">
    <property type="protein sequence ID" value="PPQ68174.1"/>
    <property type="molecule type" value="Genomic_DNA"/>
</dbReference>
<name>A0A409VPJ1_9AGAR</name>
<reference evidence="1 2" key="1">
    <citation type="journal article" date="2018" name="Evol. Lett.">
        <title>Horizontal gene cluster transfer increased hallucinogenic mushroom diversity.</title>
        <authorList>
            <person name="Reynolds H.T."/>
            <person name="Vijayakumar V."/>
            <person name="Gluck-Thaler E."/>
            <person name="Korotkin H.B."/>
            <person name="Matheny P.B."/>
            <person name="Slot J.C."/>
        </authorList>
    </citation>
    <scope>NUCLEOTIDE SEQUENCE [LARGE SCALE GENOMIC DNA]</scope>
    <source>
        <strain evidence="1 2">SRW20</strain>
    </source>
</reference>
<organism evidence="1 2">
    <name type="scientific">Gymnopilus dilepis</name>
    <dbReference type="NCBI Taxonomy" id="231916"/>
    <lineage>
        <taxon>Eukaryota</taxon>
        <taxon>Fungi</taxon>
        <taxon>Dikarya</taxon>
        <taxon>Basidiomycota</taxon>
        <taxon>Agaricomycotina</taxon>
        <taxon>Agaricomycetes</taxon>
        <taxon>Agaricomycetidae</taxon>
        <taxon>Agaricales</taxon>
        <taxon>Agaricineae</taxon>
        <taxon>Hymenogastraceae</taxon>
        <taxon>Gymnopilus</taxon>
    </lineage>
</organism>
<evidence type="ECO:0000313" key="1">
    <source>
        <dbReference type="EMBL" id="PPQ68174.1"/>
    </source>
</evidence>